<sequence>MTLFHPIPQRHPLSVHVFNPQKNPFGAPALWTFEGFLYNQVIFQSYFSGFGFEQFYRESRLQLDKPDSKSGGRCVGITLNMVDEELILSYFVGTFNFL</sequence>
<keyword evidence="2" id="KW-1185">Reference proteome</keyword>
<dbReference type="EMBL" id="LHXK01000024">
    <property type="protein sequence ID" value="KXA89732.1"/>
    <property type="molecule type" value="Genomic_DNA"/>
</dbReference>
<accession>A0A133U6A3</accession>
<organism evidence="1 2">
    <name type="scientific">candidate division MSBL1 archaeon SCGC-AAA259B11</name>
    <dbReference type="NCBI Taxonomy" id="1698260"/>
    <lineage>
        <taxon>Archaea</taxon>
        <taxon>Methanobacteriati</taxon>
        <taxon>Methanobacteriota</taxon>
        <taxon>candidate division MSBL1</taxon>
    </lineage>
</organism>
<dbReference type="AlphaFoldDB" id="A0A133U6A3"/>
<name>A0A133U6A3_9EURY</name>
<reference evidence="1 2" key="1">
    <citation type="journal article" date="2016" name="Sci. Rep.">
        <title>Metabolic traits of an uncultured archaeal lineage -MSBL1- from brine pools of the Red Sea.</title>
        <authorList>
            <person name="Mwirichia R."/>
            <person name="Alam I."/>
            <person name="Rashid M."/>
            <person name="Vinu M."/>
            <person name="Ba-Alawi W."/>
            <person name="Anthony Kamau A."/>
            <person name="Kamanda Ngugi D."/>
            <person name="Goker M."/>
            <person name="Klenk H.P."/>
            <person name="Bajic V."/>
            <person name="Stingl U."/>
        </authorList>
    </citation>
    <scope>NUCLEOTIDE SEQUENCE [LARGE SCALE GENOMIC DNA]</scope>
    <source>
        <strain evidence="1">SCGC-AAA259B11</strain>
    </source>
</reference>
<evidence type="ECO:0000313" key="1">
    <source>
        <dbReference type="EMBL" id="KXA89732.1"/>
    </source>
</evidence>
<comment type="caution">
    <text evidence="1">The sequence shown here is derived from an EMBL/GenBank/DDBJ whole genome shotgun (WGS) entry which is preliminary data.</text>
</comment>
<evidence type="ECO:0000313" key="2">
    <source>
        <dbReference type="Proteomes" id="UP000070184"/>
    </source>
</evidence>
<proteinExistence type="predicted"/>
<protein>
    <submittedName>
        <fullName evidence="1">Uncharacterized protein</fullName>
    </submittedName>
</protein>
<dbReference type="Proteomes" id="UP000070184">
    <property type="component" value="Unassembled WGS sequence"/>
</dbReference>
<gene>
    <name evidence="1" type="ORF">AKJ61_02270</name>
</gene>